<comment type="caution">
    <text evidence="9">The sequence shown here is derived from an EMBL/GenBank/DDBJ whole genome shotgun (WGS) entry which is preliminary data.</text>
</comment>
<evidence type="ECO:0000256" key="3">
    <source>
        <dbReference type="ARBA" id="ARBA00022723"/>
    </source>
</evidence>
<dbReference type="Gene3D" id="3.10.20.30">
    <property type="match status" value="1"/>
</dbReference>
<feature type="domain" description="FAD-binding FR-type" evidence="8">
    <location>
        <begin position="1"/>
        <end position="103"/>
    </location>
</feature>
<gene>
    <name evidence="9" type="ORF">WKW77_26645</name>
</gene>
<evidence type="ECO:0000256" key="6">
    <source>
        <dbReference type="ARBA" id="ARBA00023014"/>
    </source>
</evidence>
<reference evidence="9 10" key="1">
    <citation type="submission" date="2024-03" db="EMBL/GenBank/DDBJ databases">
        <title>Novel species of the genus Variovorax.</title>
        <authorList>
            <person name="Liu Q."/>
            <person name="Xin Y.-H."/>
        </authorList>
    </citation>
    <scope>NUCLEOTIDE SEQUENCE [LARGE SCALE GENOMIC DNA]</scope>
    <source>
        <strain evidence="9 10">KACC 18899</strain>
    </source>
</reference>
<dbReference type="EMBL" id="JBBKZU010000014">
    <property type="protein sequence ID" value="MEJ8814678.1"/>
    <property type="molecule type" value="Genomic_DNA"/>
</dbReference>
<organism evidence="9 10">
    <name type="scientific">Variovorax ureilyticus</name>
    <dbReference type="NCBI Taxonomy" id="1836198"/>
    <lineage>
        <taxon>Bacteria</taxon>
        <taxon>Pseudomonadati</taxon>
        <taxon>Pseudomonadota</taxon>
        <taxon>Betaproteobacteria</taxon>
        <taxon>Burkholderiales</taxon>
        <taxon>Comamonadaceae</taxon>
        <taxon>Variovorax</taxon>
    </lineage>
</organism>
<dbReference type="PROSITE" id="PS51085">
    <property type="entry name" value="2FE2S_FER_2"/>
    <property type="match status" value="1"/>
</dbReference>
<evidence type="ECO:0000256" key="5">
    <source>
        <dbReference type="ARBA" id="ARBA00023004"/>
    </source>
</evidence>
<keyword evidence="1" id="KW-0285">Flavoprotein</keyword>
<dbReference type="CDD" id="cd00207">
    <property type="entry name" value="fer2"/>
    <property type="match status" value="1"/>
</dbReference>
<dbReference type="InterPro" id="IPR001041">
    <property type="entry name" value="2Fe-2S_ferredoxin-type"/>
</dbReference>
<dbReference type="InterPro" id="IPR036010">
    <property type="entry name" value="2Fe-2S_ferredoxin-like_sf"/>
</dbReference>
<evidence type="ECO:0000256" key="1">
    <source>
        <dbReference type="ARBA" id="ARBA00022630"/>
    </source>
</evidence>
<dbReference type="Pfam" id="PF00111">
    <property type="entry name" value="Fer2"/>
    <property type="match status" value="1"/>
</dbReference>
<dbReference type="EC" id="1.-.-.-" evidence="9"/>
<evidence type="ECO:0000259" key="8">
    <source>
        <dbReference type="PROSITE" id="PS51384"/>
    </source>
</evidence>
<dbReference type="InterPro" id="IPR050415">
    <property type="entry name" value="MRET"/>
</dbReference>
<dbReference type="CDD" id="cd06185">
    <property type="entry name" value="PDR_like"/>
    <property type="match status" value="1"/>
</dbReference>
<proteinExistence type="predicted"/>
<accession>A0ABU8VM46</accession>
<dbReference type="Proteomes" id="UP001365846">
    <property type="component" value="Unassembled WGS sequence"/>
</dbReference>
<dbReference type="Pfam" id="PF00175">
    <property type="entry name" value="NAD_binding_1"/>
    <property type="match status" value="1"/>
</dbReference>
<dbReference type="PRINTS" id="PR00409">
    <property type="entry name" value="PHDIOXRDTASE"/>
</dbReference>
<evidence type="ECO:0000313" key="10">
    <source>
        <dbReference type="Proteomes" id="UP001365846"/>
    </source>
</evidence>
<dbReference type="InterPro" id="IPR001433">
    <property type="entry name" value="OxRdtase_FAD/NAD-bd"/>
</dbReference>
<keyword evidence="5" id="KW-0408">Iron</keyword>
<keyword evidence="6" id="KW-0411">Iron-sulfur</keyword>
<evidence type="ECO:0000256" key="2">
    <source>
        <dbReference type="ARBA" id="ARBA00022714"/>
    </source>
</evidence>
<keyword evidence="3" id="KW-0479">Metal-binding</keyword>
<dbReference type="RefSeq" id="WP_340359908.1">
    <property type="nucleotide sequence ID" value="NZ_JBBKZU010000014.1"/>
</dbReference>
<dbReference type="PROSITE" id="PS51384">
    <property type="entry name" value="FAD_FR"/>
    <property type="match status" value="1"/>
</dbReference>
<dbReference type="PANTHER" id="PTHR47354">
    <property type="entry name" value="NADH OXIDOREDUCTASE HCR"/>
    <property type="match status" value="1"/>
</dbReference>
<dbReference type="InterPro" id="IPR017927">
    <property type="entry name" value="FAD-bd_FR_type"/>
</dbReference>
<sequence length="318" mass="34292">MTMLDVVVSRLTHEAEGVLGIELRAVADGTLPAFTAGSHVDLHLPGGLCRQYSITNAPTEEGRYCLGVGLAHESRGGSRHVHERLRAGDQMRISTPRSLFSLNAEADEHVFVAGGIGITPIMSMIEACRAKEERWRLLYCVRTRARAAYLWRLAEHHARVQLHVDEEQGGPADVSGFVRSVSRTAHIYCCGPAPLMNAVGAAASAAEHPAKAVHFERFSAEGAPANANADGAFRVTLKRKGGTFMVPAGRSILQALEDNGIALPCSCREGLCRTCEIPLIAGRADHRDFVLSDQERAANASIIPCISRALDDELVLDI</sequence>
<feature type="domain" description="2Fe-2S ferredoxin-type" evidence="7">
    <location>
        <begin position="233"/>
        <end position="318"/>
    </location>
</feature>
<dbReference type="InterPro" id="IPR039261">
    <property type="entry name" value="FNR_nucleotide-bd"/>
</dbReference>
<dbReference type="Gene3D" id="2.40.30.10">
    <property type="entry name" value="Translation factors"/>
    <property type="match status" value="1"/>
</dbReference>
<protein>
    <submittedName>
        <fullName evidence="9">PDR/VanB family oxidoreductase</fullName>
        <ecNumber evidence="9">1.-.-.-</ecNumber>
    </submittedName>
</protein>
<evidence type="ECO:0000259" key="7">
    <source>
        <dbReference type="PROSITE" id="PS51085"/>
    </source>
</evidence>
<keyword evidence="2" id="KW-0001">2Fe-2S</keyword>
<dbReference type="PANTHER" id="PTHR47354:SF1">
    <property type="entry name" value="CARNITINE MONOOXYGENASE REDUCTASE SUBUNIT"/>
    <property type="match status" value="1"/>
</dbReference>
<evidence type="ECO:0000256" key="4">
    <source>
        <dbReference type="ARBA" id="ARBA00023002"/>
    </source>
</evidence>
<dbReference type="InterPro" id="IPR012675">
    <property type="entry name" value="Beta-grasp_dom_sf"/>
</dbReference>
<name>A0ABU8VM46_9BURK</name>
<keyword evidence="10" id="KW-1185">Reference proteome</keyword>
<dbReference type="InterPro" id="IPR017938">
    <property type="entry name" value="Riboflavin_synthase-like_b-brl"/>
</dbReference>
<keyword evidence="4 9" id="KW-0560">Oxidoreductase</keyword>
<dbReference type="Gene3D" id="3.40.50.80">
    <property type="entry name" value="Nucleotide-binding domain of ferredoxin-NADP reductase (FNR) module"/>
    <property type="match status" value="1"/>
</dbReference>
<dbReference type="SUPFAM" id="SSF52343">
    <property type="entry name" value="Ferredoxin reductase-like, C-terminal NADP-linked domain"/>
    <property type="match status" value="1"/>
</dbReference>
<dbReference type="GO" id="GO:0016491">
    <property type="term" value="F:oxidoreductase activity"/>
    <property type="evidence" value="ECO:0007669"/>
    <property type="project" value="UniProtKB-KW"/>
</dbReference>
<dbReference type="SUPFAM" id="SSF54292">
    <property type="entry name" value="2Fe-2S ferredoxin-like"/>
    <property type="match status" value="1"/>
</dbReference>
<evidence type="ECO:0000313" key="9">
    <source>
        <dbReference type="EMBL" id="MEJ8814678.1"/>
    </source>
</evidence>
<dbReference type="SUPFAM" id="SSF63380">
    <property type="entry name" value="Riboflavin synthase domain-like"/>
    <property type="match status" value="1"/>
</dbReference>